<name>A0AA37WJ45_9ALTE</name>
<proteinExistence type="predicted"/>
<accession>A0AA37WJ45</accession>
<reference evidence="2" key="2">
    <citation type="submission" date="2023-01" db="EMBL/GenBank/DDBJ databases">
        <title>Draft genome sequence of Agaribacter marinus strain NBRC 110023.</title>
        <authorList>
            <person name="Sun Q."/>
            <person name="Mori K."/>
        </authorList>
    </citation>
    <scope>NUCLEOTIDE SEQUENCE</scope>
    <source>
        <strain evidence="2">NBRC 110023</strain>
    </source>
</reference>
<dbReference type="AlphaFoldDB" id="A0AA37WJ45"/>
<dbReference type="Proteomes" id="UP001156601">
    <property type="component" value="Unassembled WGS sequence"/>
</dbReference>
<evidence type="ECO:0000313" key="3">
    <source>
        <dbReference type="Proteomes" id="UP001156601"/>
    </source>
</evidence>
<keyword evidence="3" id="KW-1185">Reference proteome</keyword>
<keyword evidence="1" id="KW-0732">Signal</keyword>
<evidence type="ECO:0008006" key="4">
    <source>
        <dbReference type="Google" id="ProtNLM"/>
    </source>
</evidence>
<dbReference type="InterPro" id="IPR025293">
    <property type="entry name" value="YfiR/HmsC-like"/>
</dbReference>
<evidence type="ECO:0000313" key="2">
    <source>
        <dbReference type="EMBL" id="GLR72646.1"/>
    </source>
</evidence>
<organism evidence="2 3">
    <name type="scientific">Agaribacter marinus</name>
    <dbReference type="NCBI Taxonomy" id="1431249"/>
    <lineage>
        <taxon>Bacteria</taxon>
        <taxon>Pseudomonadati</taxon>
        <taxon>Pseudomonadota</taxon>
        <taxon>Gammaproteobacteria</taxon>
        <taxon>Alteromonadales</taxon>
        <taxon>Alteromonadaceae</taxon>
        <taxon>Agaribacter</taxon>
    </lineage>
</organism>
<feature type="chain" id="PRO_5041387008" description="YfiR family protein" evidence="1">
    <location>
        <begin position="17"/>
        <end position="163"/>
    </location>
</feature>
<feature type="signal peptide" evidence="1">
    <location>
        <begin position="1"/>
        <end position="16"/>
    </location>
</feature>
<evidence type="ECO:0000256" key="1">
    <source>
        <dbReference type="SAM" id="SignalP"/>
    </source>
</evidence>
<reference evidence="2" key="1">
    <citation type="journal article" date="2014" name="Int. J. Syst. Evol. Microbiol.">
        <title>Complete genome sequence of Corynebacterium casei LMG S-19264T (=DSM 44701T), isolated from a smear-ripened cheese.</title>
        <authorList>
            <consortium name="US DOE Joint Genome Institute (JGI-PGF)"/>
            <person name="Walter F."/>
            <person name="Albersmeier A."/>
            <person name="Kalinowski J."/>
            <person name="Ruckert C."/>
        </authorList>
    </citation>
    <scope>NUCLEOTIDE SEQUENCE</scope>
    <source>
        <strain evidence="2">NBRC 110023</strain>
    </source>
</reference>
<protein>
    <recommendedName>
        <fullName evidence="4">YfiR family protein</fullName>
    </recommendedName>
</protein>
<comment type="caution">
    <text evidence="2">The sequence shown here is derived from an EMBL/GenBank/DDBJ whole genome shotgun (WGS) entry which is preliminary data.</text>
</comment>
<gene>
    <name evidence="2" type="ORF">GCM10007852_35540</name>
</gene>
<dbReference type="Pfam" id="PF13689">
    <property type="entry name" value="DUF4154"/>
    <property type="match status" value="1"/>
</dbReference>
<dbReference type="EMBL" id="BSOT01000011">
    <property type="protein sequence ID" value="GLR72646.1"/>
    <property type="molecule type" value="Genomic_DNA"/>
</dbReference>
<sequence>MLLTSALLCTAWSANAQTALSKSSKIKAAYIFNFTKYIEWPRAAFTHIETPITICVEHNPEFNDFIKALVKQRKVGKDQRSLIVRNINDANICHIAYVKSAEAHTETLLRNALVLSDMNNKHAFSAIIFFRQNDKLRFEINMVEVNRLNITISSELLKLARVK</sequence>